<keyword evidence="2" id="KW-0560">Oxidoreductase</keyword>
<proteinExistence type="inferred from homology"/>
<sequence>MILKNKVVIVSGIGPGLGQELAYGAAREGAKLVIAARSTELLNKLQTEISASGSEVIAVPCDITNPADCEHLVQSTIDEYGKVDGLINSAYRAGDFKVICDSDFSDWQETMNTNFFGTMNLTMATVKRMESHANGAIVMINSLITKKPLPTQGGYAASKGALSTATKILAKELGPKGIRVNSVFMGWMWGPPVEMYVNYTAQTMGVTPEAVIADVVKDIPLGLIPDDSDCANAALFLISDLAKVITGSSLDVNGGEFMS</sequence>
<dbReference type="CDD" id="cd05233">
    <property type="entry name" value="SDR_c"/>
    <property type="match status" value="1"/>
</dbReference>
<dbReference type="InterPro" id="IPR036291">
    <property type="entry name" value="NAD(P)-bd_dom_sf"/>
</dbReference>
<dbReference type="Gene3D" id="3.40.50.720">
    <property type="entry name" value="NAD(P)-binding Rossmann-like Domain"/>
    <property type="match status" value="1"/>
</dbReference>
<evidence type="ECO:0000256" key="2">
    <source>
        <dbReference type="ARBA" id="ARBA00023002"/>
    </source>
</evidence>
<gene>
    <name evidence="3" type="ORF">ABS10_01490</name>
</gene>
<dbReference type="GO" id="GO:0016491">
    <property type="term" value="F:oxidoreductase activity"/>
    <property type="evidence" value="ECO:0007669"/>
    <property type="project" value="UniProtKB-KW"/>
</dbReference>
<evidence type="ECO:0000256" key="1">
    <source>
        <dbReference type="ARBA" id="ARBA00006484"/>
    </source>
</evidence>
<dbReference type="Pfam" id="PF13561">
    <property type="entry name" value="adh_short_C2"/>
    <property type="match status" value="1"/>
</dbReference>
<dbReference type="EMBL" id="LICS01000032">
    <property type="protein sequence ID" value="KRO95423.1"/>
    <property type="molecule type" value="Genomic_DNA"/>
</dbReference>
<accession>A0A0R2U781</accession>
<dbReference type="SUPFAM" id="SSF51735">
    <property type="entry name" value="NAD(P)-binding Rossmann-fold domains"/>
    <property type="match status" value="1"/>
</dbReference>
<dbReference type="InterPro" id="IPR002347">
    <property type="entry name" value="SDR_fam"/>
</dbReference>
<evidence type="ECO:0000313" key="3">
    <source>
        <dbReference type="EMBL" id="KRO95423.1"/>
    </source>
</evidence>
<dbReference type="PANTHER" id="PTHR43639">
    <property type="entry name" value="OXIDOREDUCTASE, SHORT-CHAIN DEHYDROGENASE/REDUCTASE FAMILY (AFU_ORTHOLOGUE AFUA_5G02870)"/>
    <property type="match status" value="1"/>
</dbReference>
<dbReference type="NCBIfam" id="NF005909">
    <property type="entry name" value="PRK07890.1"/>
    <property type="match status" value="1"/>
</dbReference>
<protein>
    <submittedName>
        <fullName evidence="3">Short-chain dehydrogenase</fullName>
    </submittedName>
</protein>
<dbReference type="AlphaFoldDB" id="A0A0R2U781"/>
<reference evidence="3 4" key="1">
    <citation type="submission" date="2015-10" db="EMBL/GenBank/DDBJ databases">
        <title>Metagenome-Assembled Genomes uncover a global brackish microbiome.</title>
        <authorList>
            <person name="Hugerth L.W."/>
            <person name="Larsson J."/>
            <person name="Alneberg J."/>
            <person name="Lindh M.V."/>
            <person name="Legrand C."/>
            <person name="Pinhassi J."/>
            <person name="Andersson A.F."/>
        </authorList>
    </citation>
    <scope>NUCLEOTIDE SEQUENCE [LARGE SCALE GENOMIC DNA]</scope>
    <source>
        <strain evidence="3">BACL1 MAG-120820-bin45</strain>
    </source>
</reference>
<dbReference type="PRINTS" id="PR00081">
    <property type="entry name" value="GDHRDH"/>
</dbReference>
<dbReference type="PANTHER" id="PTHR43639:SF1">
    <property type="entry name" value="SHORT-CHAIN DEHYDROGENASE_REDUCTASE FAMILY PROTEIN"/>
    <property type="match status" value="1"/>
</dbReference>
<dbReference type="STRING" id="1655612.ABS10_01490"/>
<comment type="similarity">
    <text evidence="1">Belongs to the short-chain dehydrogenases/reductases (SDR) family.</text>
</comment>
<comment type="caution">
    <text evidence="3">The sequence shown here is derived from an EMBL/GenBank/DDBJ whole genome shotgun (WGS) entry which is preliminary data.</text>
</comment>
<organism evidence="3 4">
    <name type="scientific">SAR86 cluster bacterium BACL1 MAG-120820-bin45</name>
    <dbReference type="NCBI Taxonomy" id="1655612"/>
    <lineage>
        <taxon>Bacteria</taxon>
        <taxon>Pseudomonadati</taxon>
        <taxon>Pseudomonadota</taxon>
        <taxon>Gammaproteobacteria</taxon>
        <taxon>SAR86 cluster</taxon>
    </lineage>
</organism>
<dbReference type="Proteomes" id="UP000051027">
    <property type="component" value="Unassembled WGS sequence"/>
</dbReference>
<dbReference type="PRINTS" id="PR00080">
    <property type="entry name" value="SDRFAMILY"/>
</dbReference>
<evidence type="ECO:0000313" key="4">
    <source>
        <dbReference type="Proteomes" id="UP000051027"/>
    </source>
</evidence>
<name>A0A0R2U781_9GAMM</name>
<dbReference type="FunFam" id="3.40.50.720:FF:000084">
    <property type="entry name" value="Short-chain dehydrogenase reductase"/>
    <property type="match status" value="1"/>
</dbReference>